<feature type="region of interest" description="Disordered" evidence="1">
    <location>
        <begin position="372"/>
        <end position="403"/>
    </location>
</feature>
<evidence type="ECO:0000313" key="4">
    <source>
        <dbReference type="Proteomes" id="UP000007800"/>
    </source>
</evidence>
<name>C5LEA7_PERM5</name>
<protein>
    <submittedName>
        <fullName evidence="3">Gag/pol/env polyprotein, putative</fullName>
    </submittedName>
</protein>
<organism evidence="4">
    <name type="scientific">Perkinsus marinus (strain ATCC 50983 / TXsc)</name>
    <dbReference type="NCBI Taxonomy" id="423536"/>
    <lineage>
        <taxon>Eukaryota</taxon>
        <taxon>Sar</taxon>
        <taxon>Alveolata</taxon>
        <taxon>Perkinsozoa</taxon>
        <taxon>Perkinsea</taxon>
        <taxon>Perkinsida</taxon>
        <taxon>Perkinsidae</taxon>
        <taxon>Perkinsus</taxon>
    </lineage>
</organism>
<evidence type="ECO:0000259" key="2">
    <source>
        <dbReference type="PROSITE" id="PS50994"/>
    </source>
</evidence>
<dbReference type="Gene3D" id="3.30.420.10">
    <property type="entry name" value="Ribonuclease H-like superfamily/Ribonuclease H"/>
    <property type="match status" value="1"/>
</dbReference>
<dbReference type="InterPro" id="IPR050951">
    <property type="entry name" value="Retrovirus_Pol_polyprotein"/>
</dbReference>
<gene>
    <name evidence="3" type="ORF">Pmar_PMAR017903</name>
</gene>
<dbReference type="InterPro" id="IPR012337">
    <property type="entry name" value="RNaseH-like_sf"/>
</dbReference>
<dbReference type="GO" id="GO:0003676">
    <property type="term" value="F:nucleic acid binding"/>
    <property type="evidence" value="ECO:0007669"/>
    <property type="project" value="InterPro"/>
</dbReference>
<dbReference type="Pfam" id="PF00665">
    <property type="entry name" value="rve"/>
    <property type="match status" value="1"/>
</dbReference>
<dbReference type="PANTHER" id="PTHR37984:SF5">
    <property type="entry name" value="PROTEIN NYNRIN-LIKE"/>
    <property type="match status" value="1"/>
</dbReference>
<dbReference type="InParanoid" id="C5LEA7"/>
<dbReference type="RefSeq" id="XP_002773120.1">
    <property type="nucleotide sequence ID" value="XM_002773074.1"/>
</dbReference>
<keyword evidence="4" id="KW-1185">Reference proteome</keyword>
<dbReference type="GO" id="GO:0015074">
    <property type="term" value="P:DNA integration"/>
    <property type="evidence" value="ECO:0007669"/>
    <property type="project" value="InterPro"/>
</dbReference>
<dbReference type="SUPFAM" id="SSF53098">
    <property type="entry name" value="Ribonuclease H-like"/>
    <property type="match status" value="1"/>
</dbReference>
<dbReference type="PANTHER" id="PTHR37984">
    <property type="entry name" value="PROTEIN CBG26694"/>
    <property type="match status" value="1"/>
</dbReference>
<sequence>MATLDAETAFYRVRLSGITAQVQPEQSSDRRVPVYCWAYVDDVTILGECSSVKRLYSSIISIGATWGFTFSERKTHWVFFNADGSSNKFDDFRHLGVRFICAQGESGCRMCLQCLPATLVSRKLSAGDVVTKREAFRWAGAGYDVLGLHPECALAADLVRRVSGKWSPTSWDERVTISEEDAQTINIACSRLAERKEPCQHEIAFCGATLTITTDASPYGMGFFLSIGIASGGQVALYGKAKCWRGSQVSWHQNRQGASCLGLSFVFCDPLIPYSHGLQVRFLTDSRTALSWMRGGERMTSRSIERIAIPRLCDAVADLKEVWARRYDVHPVVDHLPGEHNSQADSLSRLAFSWHIPQGVIFDGRIKGTRGASVTRKSSKSSSPSQAYVLASQDSHRTPREDDVDIDRVSSVLYAISADHSPHIPNSVNIGIGQPARKDLLDLQHGSPEVAAIMDQLNSAGGCSDPNNMEFVSAGDGLLMRRCRSNAGHGLSRLCFYIPSDSQEGVDFAKRVLHSYHVDSGCLNARYVRWVFSRAFYVKGLRKLALEVCRSCDKCQFAHNRRYYSLRDGGRNLSNGVNGCWEVVSADLAEMGPDRKGTYTSALFLIDHFSRFALVASLRSSSSSSVIGALSTSIGIFGPMGQLRSDRGPCFRGRKFTDYLASQGVVHHALPPYAAFSNGLVERSISAIKFITRQLASKRSWSSQIQRVLARLNAKPIDGIDLSPHEIFFARPRRFPVDNALHDVNSGALVPADGEQARQRREDGDYVDRLVSEALNASNSASAVKRFPRRGPPKVGSEVLVFVPNPMGGGSYGHEVYRAHRVLGKVTLQLVKSNVPPASVTPDIIKEVHYFNTRPYYRSSGGHVSANQ</sequence>
<accession>C5LEA7</accession>
<dbReference type="GeneID" id="9050443"/>
<dbReference type="EMBL" id="GG681190">
    <property type="protein sequence ID" value="EER04936.1"/>
    <property type="molecule type" value="Genomic_DNA"/>
</dbReference>
<dbReference type="PROSITE" id="PS50994">
    <property type="entry name" value="INTEGRASE"/>
    <property type="match status" value="1"/>
</dbReference>
<dbReference type="InterPro" id="IPR036397">
    <property type="entry name" value="RNaseH_sf"/>
</dbReference>
<evidence type="ECO:0000256" key="1">
    <source>
        <dbReference type="SAM" id="MobiDB-lite"/>
    </source>
</evidence>
<dbReference type="AlphaFoldDB" id="C5LEA7"/>
<dbReference type="Proteomes" id="UP000007800">
    <property type="component" value="Unassembled WGS sequence"/>
</dbReference>
<feature type="domain" description="Integrase catalytic" evidence="2">
    <location>
        <begin position="575"/>
        <end position="732"/>
    </location>
</feature>
<reference evidence="3 4" key="1">
    <citation type="submission" date="2008-07" db="EMBL/GenBank/DDBJ databases">
        <authorList>
            <person name="El-Sayed N."/>
            <person name="Caler E."/>
            <person name="Inman J."/>
            <person name="Amedeo P."/>
            <person name="Hass B."/>
            <person name="Wortman J."/>
        </authorList>
    </citation>
    <scope>NUCLEOTIDE SEQUENCE [LARGE SCALE GENOMIC DNA]</scope>
    <source>
        <strain evidence="4">ATCC 50983 / TXsc</strain>
    </source>
</reference>
<evidence type="ECO:0000313" key="3">
    <source>
        <dbReference type="EMBL" id="EER04936.1"/>
    </source>
</evidence>
<dbReference type="InterPro" id="IPR001584">
    <property type="entry name" value="Integrase_cat-core"/>
</dbReference>
<proteinExistence type="predicted"/>
<dbReference type="OrthoDB" id="6149201at2759"/>